<evidence type="ECO:0000256" key="5">
    <source>
        <dbReference type="ARBA" id="ARBA00022777"/>
    </source>
</evidence>
<dbReference type="GO" id="GO:0030154">
    <property type="term" value="P:cell differentiation"/>
    <property type="evidence" value="ECO:0007669"/>
    <property type="project" value="TreeGrafter"/>
</dbReference>
<evidence type="ECO:0000256" key="6">
    <source>
        <dbReference type="ARBA" id="ARBA00022840"/>
    </source>
</evidence>
<dbReference type="InterPro" id="IPR050591">
    <property type="entry name" value="GSK-3"/>
</dbReference>
<organism evidence="8 9">
    <name type="scientific">Geodia barretti</name>
    <name type="common">Barrett's horny sponge</name>
    <dbReference type="NCBI Taxonomy" id="519541"/>
    <lineage>
        <taxon>Eukaryota</taxon>
        <taxon>Metazoa</taxon>
        <taxon>Porifera</taxon>
        <taxon>Demospongiae</taxon>
        <taxon>Heteroscleromorpha</taxon>
        <taxon>Tetractinellida</taxon>
        <taxon>Astrophorina</taxon>
        <taxon>Geodiidae</taxon>
        <taxon>Geodia</taxon>
    </lineage>
</organism>
<dbReference type="Gene3D" id="3.30.200.20">
    <property type="entry name" value="Phosphorylase Kinase, domain 1"/>
    <property type="match status" value="1"/>
</dbReference>
<evidence type="ECO:0000256" key="2">
    <source>
        <dbReference type="ARBA" id="ARBA00022527"/>
    </source>
</evidence>
<dbReference type="GO" id="GO:0070507">
    <property type="term" value="P:regulation of microtubule cytoskeleton organization"/>
    <property type="evidence" value="ECO:0007669"/>
    <property type="project" value="TreeGrafter"/>
</dbReference>
<feature type="domain" description="Protein kinase" evidence="7">
    <location>
        <begin position="1"/>
        <end position="98"/>
    </location>
</feature>
<dbReference type="InterPro" id="IPR011009">
    <property type="entry name" value="Kinase-like_dom_sf"/>
</dbReference>
<dbReference type="GO" id="GO:0090090">
    <property type="term" value="P:negative regulation of canonical Wnt signaling pathway"/>
    <property type="evidence" value="ECO:0007669"/>
    <property type="project" value="TreeGrafter"/>
</dbReference>
<keyword evidence="6" id="KW-0067">ATP-binding</keyword>
<dbReference type="GO" id="GO:0005524">
    <property type="term" value="F:ATP binding"/>
    <property type="evidence" value="ECO:0007669"/>
    <property type="project" value="UniProtKB-KW"/>
</dbReference>
<evidence type="ECO:0000256" key="4">
    <source>
        <dbReference type="ARBA" id="ARBA00022741"/>
    </source>
</evidence>
<dbReference type="Proteomes" id="UP001174909">
    <property type="component" value="Unassembled WGS sequence"/>
</dbReference>
<evidence type="ECO:0000313" key="8">
    <source>
        <dbReference type="EMBL" id="CAI8026517.1"/>
    </source>
</evidence>
<gene>
    <name evidence="8" type="ORF">GBAR_LOCUS15228</name>
</gene>
<dbReference type="PANTHER" id="PTHR24057:SF0">
    <property type="entry name" value="PROTEIN KINASE SHAGGY-RELATED"/>
    <property type="match status" value="1"/>
</dbReference>
<keyword evidence="3" id="KW-0808">Transferase</keyword>
<accession>A0AA35WU22</accession>
<dbReference type="GO" id="GO:0032436">
    <property type="term" value="P:positive regulation of proteasomal ubiquitin-dependent protein catabolic process"/>
    <property type="evidence" value="ECO:0007669"/>
    <property type="project" value="TreeGrafter"/>
</dbReference>
<dbReference type="InterPro" id="IPR000719">
    <property type="entry name" value="Prot_kinase_dom"/>
</dbReference>
<dbReference type="EMBL" id="CASHTH010002216">
    <property type="protein sequence ID" value="CAI8026517.1"/>
    <property type="molecule type" value="Genomic_DNA"/>
</dbReference>
<dbReference type="PROSITE" id="PS00108">
    <property type="entry name" value="PROTEIN_KINASE_ST"/>
    <property type="match status" value="1"/>
</dbReference>
<evidence type="ECO:0000313" key="9">
    <source>
        <dbReference type="Proteomes" id="UP001174909"/>
    </source>
</evidence>
<dbReference type="GO" id="GO:0007165">
    <property type="term" value="P:signal transduction"/>
    <property type="evidence" value="ECO:0007669"/>
    <property type="project" value="TreeGrafter"/>
</dbReference>
<dbReference type="Pfam" id="PF00069">
    <property type="entry name" value="Pkinase"/>
    <property type="match status" value="1"/>
</dbReference>
<keyword evidence="4" id="KW-0547">Nucleotide-binding</keyword>
<evidence type="ECO:0000256" key="3">
    <source>
        <dbReference type="ARBA" id="ARBA00022679"/>
    </source>
</evidence>
<dbReference type="SUPFAM" id="SSF56112">
    <property type="entry name" value="Protein kinase-like (PK-like)"/>
    <property type="match status" value="1"/>
</dbReference>
<dbReference type="GO" id="GO:0005829">
    <property type="term" value="C:cytosol"/>
    <property type="evidence" value="ECO:0007669"/>
    <property type="project" value="TreeGrafter"/>
</dbReference>
<dbReference type="GO" id="GO:0005634">
    <property type="term" value="C:nucleus"/>
    <property type="evidence" value="ECO:0007669"/>
    <property type="project" value="TreeGrafter"/>
</dbReference>
<dbReference type="PANTHER" id="PTHR24057">
    <property type="entry name" value="GLYCOGEN SYNTHASE KINASE-3 ALPHA"/>
    <property type="match status" value="1"/>
</dbReference>
<reference evidence="8" key="1">
    <citation type="submission" date="2023-03" db="EMBL/GenBank/DDBJ databases">
        <authorList>
            <person name="Steffen K."/>
            <person name="Cardenas P."/>
        </authorList>
    </citation>
    <scope>NUCLEOTIDE SEQUENCE</scope>
</reference>
<keyword evidence="2" id="KW-0723">Serine/threonine-protein kinase</keyword>
<sequence>MRRLSHCNIIRLQYFFYSSGDKKDELYLNLVLDYVPETVYRVIRHHSKAKQVMPQLYVKVYMYQLFRALAYIHANGVCHRDIKPQNLLLNPETCILKL</sequence>
<dbReference type="InterPro" id="IPR008271">
    <property type="entry name" value="Ser/Thr_kinase_AS"/>
</dbReference>
<feature type="non-terminal residue" evidence="8">
    <location>
        <position position="1"/>
    </location>
</feature>
<dbReference type="GO" id="GO:0004674">
    <property type="term" value="F:protein serine/threonine kinase activity"/>
    <property type="evidence" value="ECO:0007669"/>
    <property type="project" value="UniProtKB-KW"/>
</dbReference>
<comment type="caution">
    <text evidence="8">The sequence shown here is derived from an EMBL/GenBank/DDBJ whole genome shotgun (WGS) entry which is preliminary data.</text>
</comment>
<dbReference type="PROSITE" id="PS50011">
    <property type="entry name" value="PROTEIN_KINASE_DOM"/>
    <property type="match status" value="1"/>
</dbReference>
<evidence type="ECO:0000259" key="7">
    <source>
        <dbReference type="PROSITE" id="PS50011"/>
    </source>
</evidence>
<dbReference type="Gene3D" id="1.10.510.10">
    <property type="entry name" value="Transferase(Phosphotransferase) domain 1"/>
    <property type="match status" value="1"/>
</dbReference>
<comment type="similarity">
    <text evidence="1">Belongs to the protein kinase superfamily. CMGC Ser/Thr protein kinase family. GSK-3 subfamily.</text>
</comment>
<proteinExistence type="inferred from homology"/>
<dbReference type="AlphaFoldDB" id="A0AA35WU22"/>
<protein>
    <submittedName>
        <fullName evidence="8">Glycogen synthase kinase-3 beta</fullName>
    </submittedName>
</protein>
<evidence type="ECO:0000256" key="1">
    <source>
        <dbReference type="ARBA" id="ARBA00005527"/>
    </source>
</evidence>
<keyword evidence="5 8" id="KW-0418">Kinase</keyword>
<keyword evidence="9" id="KW-1185">Reference proteome</keyword>
<name>A0AA35WU22_GEOBA</name>